<gene>
    <name evidence="2" type="ORF">NQ318_011390</name>
</gene>
<dbReference type="PANTHER" id="PTHR11008:SF29">
    <property type="entry name" value="IP17226P"/>
    <property type="match status" value="1"/>
</dbReference>
<dbReference type="PANTHER" id="PTHR11008">
    <property type="entry name" value="PROTEIN TAKEOUT-LIKE PROTEIN"/>
    <property type="match status" value="1"/>
</dbReference>
<accession>A0AAV8YUU3</accession>
<keyword evidence="1" id="KW-0732">Signal</keyword>
<dbReference type="InterPro" id="IPR010562">
    <property type="entry name" value="Haemolymph_juvenile_hormone-bd"/>
</dbReference>
<comment type="caution">
    <text evidence="2">The sequence shown here is derived from an EMBL/GenBank/DDBJ whole genome shotgun (WGS) entry which is preliminary data.</text>
</comment>
<dbReference type="Gene3D" id="3.15.10.30">
    <property type="entry name" value="Haemolymph juvenile hormone binding protein"/>
    <property type="match status" value="1"/>
</dbReference>
<proteinExistence type="predicted"/>
<feature type="chain" id="PRO_5043406808" evidence="1">
    <location>
        <begin position="21"/>
        <end position="242"/>
    </location>
</feature>
<organism evidence="2 3">
    <name type="scientific">Aromia moschata</name>
    <dbReference type="NCBI Taxonomy" id="1265417"/>
    <lineage>
        <taxon>Eukaryota</taxon>
        <taxon>Metazoa</taxon>
        <taxon>Ecdysozoa</taxon>
        <taxon>Arthropoda</taxon>
        <taxon>Hexapoda</taxon>
        <taxon>Insecta</taxon>
        <taxon>Pterygota</taxon>
        <taxon>Neoptera</taxon>
        <taxon>Endopterygota</taxon>
        <taxon>Coleoptera</taxon>
        <taxon>Polyphaga</taxon>
        <taxon>Cucujiformia</taxon>
        <taxon>Chrysomeloidea</taxon>
        <taxon>Cerambycidae</taxon>
        <taxon>Cerambycinae</taxon>
        <taxon>Callichromatini</taxon>
        <taxon>Aromia</taxon>
    </lineage>
</organism>
<evidence type="ECO:0000256" key="1">
    <source>
        <dbReference type="SAM" id="SignalP"/>
    </source>
</evidence>
<name>A0AAV8YUU3_9CUCU</name>
<dbReference type="EMBL" id="JAPWTK010000045">
    <property type="protein sequence ID" value="KAJ8954697.1"/>
    <property type="molecule type" value="Genomic_DNA"/>
</dbReference>
<dbReference type="InterPro" id="IPR038606">
    <property type="entry name" value="To_sf"/>
</dbReference>
<keyword evidence="3" id="KW-1185">Reference proteome</keyword>
<protein>
    <submittedName>
        <fullName evidence="2">Uncharacterized protein</fullName>
    </submittedName>
</protein>
<reference evidence="2" key="1">
    <citation type="journal article" date="2023" name="Insect Mol. Biol.">
        <title>Genome sequencing provides insights into the evolution of gene families encoding plant cell wall-degrading enzymes in longhorned beetles.</title>
        <authorList>
            <person name="Shin N.R."/>
            <person name="Okamura Y."/>
            <person name="Kirsch R."/>
            <person name="Pauchet Y."/>
        </authorList>
    </citation>
    <scope>NUCLEOTIDE SEQUENCE</scope>
    <source>
        <strain evidence="2">AMC_N1</strain>
    </source>
</reference>
<evidence type="ECO:0000313" key="2">
    <source>
        <dbReference type="EMBL" id="KAJ8954697.1"/>
    </source>
</evidence>
<sequence>MNFVTSTLLLALALFYNVHSSIVGDSASDLVDAVDFIECARQAILTGIPEANIPSHDPLYLKENVSYPFDLLGNTGSFSLTNLMVTDIPKWTVNQASTTSNNDTNVNTFNFDIYWADMNISADWAVHLETSNSTHDLSGMFYVELDHVDFIILWTSTKAHDDVNGTLDAFQLNVTAKDAVFHITNFGFVGDLLDTFMGSAILGLLNNNPYLVNFSQQLQNKLTNDWIEKPERIEAIVANCNK</sequence>
<feature type="signal peptide" evidence="1">
    <location>
        <begin position="1"/>
        <end position="20"/>
    </location>
</feature>
<dbReference type="AlphaFoldDB" id="A0AAV8YUU3"/>
<dbReference type="GO" id="GO:0005615">
    <property type="term" value="C:extracellular space"/>
    <property type="evidence" value="ECO:0007669"/>
    <property type="project" value="TreeGrafter"/>
</dbReference>
<dbReference type="Pfam" id="PF06585">
    <property type="entry name" value="JHBP"/>
    <property type="match status" value="1"/>
</dbReference>
<dbReference type="Proteomes" id="UP001162162">
    <property type="component" value="Unassembled WGS sequence"/>
</dbReference>
<evidence type="ECO:0000313" key="3">
    <source>
        <dbReference type="Proteomes" id="UP001162162"/>
    </source>
</evidence>